<protein>
    <submittedName>
        <fullName evidence="1">Uncharacterized protein</fullName>
    </submittedName>
</protein>
<dbReference type="EMBL" id="CM056742">
    <property type="protein sequence ID" value="KAJ8680640.1"/>
    <property type="molecule type" value="Genomic_DNA"/>
</dbReference>
<proteinExistence type="predicted"/>
<comment type="caution">
    <text evidence="1">The sequence shown here is derived from an EMBL/GenBank/DDBJ whole genome shotgun (WGS) entry which is preliminary data.</text>
</comment>
<name>A0ACC2PFV5_9HYME</name>
<evidence type="ECO:0000313" key="2">
    <source>
        <dbReference type="Proteomes" id="UP001239111"/>
    </source>
</evidence>
<keyword evidence="2" id="KW-1185">Reference proteome</keyword>
<dbReference type="Proteomes" id="UP001239111">
    <property type="component" value="Chromosome 2"/>
</dbReference>
<gene>
    <name evidence="1" type="ORF">QAD02_016427</name>
</gene>
<evidence type="ECO:0000313" key="1">
    <source>
        <dbReference type="EMBL" id="KAJ8680640.1"/>
    </source>
</evidence>
<reference evidence="1" key="1">
    <citation type="submission" date="2023-04" db="EMBL/GenBank/DDBJ databases">
        <title>A chromosome-level genome assembly of the parasitoid wasp Eretmocerus hayati.</title>
        <authorList>
            <person name="Zhong Y."/>
            <person name="Liu S."/>
            <person name="Liu Y."/>
        </authorList>
    </citation>
    <scope>NUCLEOTIDE SEQUENCE</scope>
    <source>
        <strain evidence="1">ZJU_SS_LIU_2023</strain>
    </source>
</reference>
<accession>A0ACC2PFV5</accession>
<organism evidence="1 2">
    <name type="scientific">Eretmocerus hayati</name>
    <dbReference type="NCBI Taxonomy" id="131215"/>
    <lineage>
        <taxon>Eukaryota</taxon>
        <taxon>Metazoa</taxon>
        <taxon>Ecdysozoa</taxon>
        <taxon>Arthropoda</taxon>
        <taxon>Hexapoda</taxon>
        <taxon>Insecta</taxon>
        <taxon>Pterygota</taxon>
        <taxon>Neoptera</taxon>
        <taxon>Endopterygota</taxon>
        <taxon>Hymenoptera</taxon>
        <taxon>Apocrita</taxon>
        <taxon>Proctotrupomorpha</taxon>
        <taxon>Chalcidoidea</taxon>
        <taxon>Aphelinidae</taxon>
        <taxon>Aphelininae</taxon>
        <taxon>Eretmocerus</taxon>
    </lineage>
</organism>
<sequence length="192" mass="21355">MAACSAGNTSHPTNNGTKSHNNESNGDMSVTCWQQRLFGKRLARCSSPDTQCASESIKDSEVIGVYFSFLEPGGGGCDEFTRHLVDLYSSVNEIRKGRFEVIHVLLQWCPISGIGIVAEVSQDGGDEVLNLLRAHVAELPWLAVPHDDYERKVRYYFGNQKLDCHWIFKTKVSLEILNEAGQNFTPIVFDSA</sequence>